<dbReference type="GO" id="GO:0046872">
    <property type="term" value="F:metal ion binding"/>
    <property type="evidence" value="ECO:0007669"/>
    <property type="project" value="UniProtKB-KW"/>
</dbReference>
<feature type="binding site" evidence="3">
    <location>
        <position position="151"/>
    </location>
    <ligand>
        <name>a divalent metal cation</name>
        <dbReference type="ChEBI" id="CHEBI:60240"/>
        <label>2</label>
    </ligand>
</feature>
<keyword evidence="2" id="KW-0378">Hydrolase</keyword>
<feature type="binding site" evidence="3">
    <location>
        <position position="8"/>
    </location>
    <ligand>
        <name>a divalent metal cation</name>
        <dbReference type="ChEBI" id="CHEBI:60240"/>
        <label>1</label>
    </ligand>
</feature>
<dbReference type="STRING" id="1797693.A3F99_00940"/>
<dbReference type="InterPro" id="IPR015991">
    <property type="entry name" value="TatD/YcfH-like"/>
</dbReference>
<reference evidence="4 5" key="1">
    <citation type="journal article" date="2016" name="Nat. Commun.">
        <title>Thousands of microbial genomes shed light on interconnected biogeochemical processes in an aquifer system.</title>
        <authorList>
            <person name="Anantharaman K."/>
            <person name="Brown C.T."/>
            <person name="Hug L.A."/>
            <person name="Sharon I."/>
            <person name="Castelle C.J."/>
            <person name="Probst A.J."/>
            <person name="Thomas B.C."/>
            <person name="Singh A."/>
            <person name="Wilkins M.J."/>
            <person name="Karaoz U."/>
            <person name="Brodie E.L."/>
            <person name="Williams K.H."/>
            <person name="Hubbard S.S."/>
            <person name="Banfield J.F."/>
        </authorList>
    </citation>
    <scope>NUCLEOTIDE SEQUENCE [LARGE SCALE GENOMIC DNA]</scope>
</reference>
<evidence type="ECO:0000313" key="5">
    <source>
        <dbReference type="Proteomes" id="UP000176571"/>
    </source>
</evidence>
<protein>
    <recommendedName>
        <fullName evidence="6">Hydrolase TatD</fullName>
    </recommendedName>
</protein>
<keyword evidence="1 3" id="KW-0479">Metal-binding</keyword>
<dbReference type="AlphaFoldDB" id="A0A1G1ZAS5"/>
<dbReference type="Proteomes" id="UP000176571">
    <property type="component" value="Unassembled WGS sequence"/>
</dbReference>
<organism evidence="4 5">
    <name type="scientific">Candidatus Colwellbacteria bacterium RIFCSPLOWO2_12_FULL_43_11</name>
    <dbReference type="NCBI Taxonomy" id="1797693"/>
    <lineage>
        <taxon>Bacteria</taxon>
        <taxon>Candidatus Colwelliibacteriota</taxon>
    </lineage>
</organism>
<feature type="binding site" evidence="3">
    <location>
        <position position="227"/>
    </location>
    <ligand>
        <name>a divalent metal cation</name>
        <dbReference type="ChEBI" id="CHEBI:60240"/>
        <label>1</label>
    </ligand>
</feature>
<dbReference type="InterPro" id="IPR001130">
    <property type="entry name" value="TatD-like"/>
</dbReference>
<name>A0A1G1ZAS5_9BACT</name>
<dbReference type="PANTHER" id="PTHR46124:SF2">
    <property type="entry name" value="D-AMINOACYL-TRNA DEACYLASE"/>
    <property type="match status" value="1"/>
</dbReference>
<feature type="binding site" evidence="3">
    <location>
        <position position="179"/>
    </location>
    <ligand>
        <name>a divalent metal cation</name>
        <dbReference type="ChEBI" id="CHEBI:60240"/>
        <label>2</label>
    </ligand>
</feature>
<dbReference type="EMBL" id="MHJB01000033">
    <property type="protein sequence ID" value="OGY60970.1"/>
    <property type="molecule type" value="Genomic_DNA"/>
</dbReference>
<feature type="binding site" evidence="3">
    <location>
        <position position="114"/>
    </location>
    <ligand>
        <name>a divalent metal cation</name>
        <dbReference type="ChEBI" id="CHEBI:60240"/>
        <label>1</label>
    </ligand>
</feature>
<evidence type="ECO:0000256" key="1">
    <source>
        <dbReference type="ARBA" id="ARBA00022723"/>
    </source>
</evidence>
<dbReference type="PANTHER" id="PTHR46124">
    <property type="entry name" value="D-AMINOACYL-TRNA DEACYLASE"/>
    <property type="match status" value="1"/>
</dbReference>
<dbReference type="InterPro" id="IPR018228">
    <property type="entry name" value="DNase_TatD-rel_CS"/>
</dbReference>
<dbReference type="PROSITE" id="PS01090">
    <property type="entry name" value="TATD_2"/>
    <property type="match status" value="1"/>
</dbReference>
<accession>A0A1G1ZAS5</accession>
<evidence type="ECO:0000256" key="2">
    <source>
        <dbReference type="ARBA" id="ARBA00022801"/>
    </source>
</evidence>
<dbReference type="Gene3D" id="3.20.20.140">
    <property type="entry name" value="Metal-dependent hydrolases"/>
    <property type="match status" value="1"/>
</dbReference>
<feature type="binding site" evidence="3">
    <location>
        <position position="10"/>
    </location>
    <ligand>
        <name>a divalent metal cation</name>
        <dbReference type="ChEBI" id="CHEBI:60240"/>
        <label>1</label>
    </ligand>
</feature>
<evidence type="ECO:0000313" key="4">
    <source>
        <dbReference type="EMBL" id="OGY60970.1"/>
    </source>
</evidence>
<evidence type="ECO:0000256" key="3">
    <source>
        <dbReference type="PIRSR" id="PIRSR005902-1"/>
    </source>
</evidence>
<dbReference type="CDD" id="cd01310">
    <property type="entry name" value="TatD_DNAse"/>
    <property type="match status" value="1"/>
</dbReference>
<dbReference type="SUPFAM" id="SSF51556">
    <property type="entry name" value="Metallo-dependent hydrolases"/>
    <property type="match status" value="1"/>
</dbReference>
<dbReference type="GO" id="GO:0004536">
    <property type="term" value="F:DNA nuclease activity"/>
    <property type="evidence" value="ECO:0007669"/>
    <property type="project" value="InterPro"/>
</dbReference>
<proteinExistence type="predicted"/>
<dbReference type="NCBIfam" id="TIGR00010">
    <property type="entry name" value="YchF/TatD family DNA exonuclease"/>
    <property type="match status" value="1"/>
</dbReference>
<evidence type="ECO:0008006" key="6">
    <source>
        <dbReference type="Google" id="ProtNLM"/>
    </source>
</evidence>
<dbReference type="GO" id="GO:0016788">
    <property type="term" value="F:hydrolase activity, acting on ester bonds"/>
    <property type="evidence" value="ECO:0007669"/>
    <property type="project" value="InterPro"/>
</dbReference>
<dbReference type="InterPro" id="IPR032466">
    <property type="entry name" value="Metal_Hydrolase"/>
</dbReference>
<gene>
    <name evidence="4" type="ORF">A3F99_00940</name>
</gene>
<comment type="caution">
    <text evidence="4">The sequence shown here is derived from an EMBL/GenBank/DDBJ whole genome shotgun (WGS) entry which is preliminary data.</text>
</comment>
<sequence>MPKLVDVHSHVQFAAYDNDCNEVIGRALKEGVWLINVGTQQDTSSKAVEIANSFREGVYATIGLHPIHTEKSYHDIKELGEGDAAKAFTSRGEELDFDYYRKLGENPKVVAVGECGLDYYRLEEASKKKQFSVFETQIELANALNKPLMIHCRNAFEDLIEVLTKNKAKLKNDYPGIIHFFTGTIDDAKKLMELGFYFSFGGVTTFTKDYDEVIKYLTLDRILLETDAPYVAPVPFRGKRNEPAYVVHTAAAIAKTLGISPGAVAEKTTENAFKVLSF</sequence>
<dbReference type="Pfam" id="PF01026">
    <property type="entry name" value="TatD_DNase"/>
    <property type="match status" value="1"/>
</dbReference>
<dbReference type="PIRSF" id="PIRSF005902">
    <property type="entry name" value="DNase_TatD"/>
    <property type="match status" value="1"/>
</dbReference>